<sequence length="81" mass="8816">MENPEARAARARAGNSEVIIPPLNAEKEDLVGNFRAGDPPNAGLLGRFDSINFSFLFPRETPFLIKTKPRLGHAAACSLPR</sequence>
<keyword evidence="2" id="KW-1185">Reference proteome</keyword>
<proteinExistence type="predicted"/>
<gene>
    <name evidence="1" type="ORF">PG994_003898</name>
</gene>
<name>A0ABR1W211_9PEZI</name>
<dbReference type="RefSeq" id="XP_066719585.1">
    <property type="nucleotide sequence ID" value="XM_066855307.1"/>
</dbReference>
<reference evidence="1 2" key="1">
    <citation type="submission" date="2023-01" db="EMBL/GenBank/DDBJ databases">
        <title>Analysis of 21 Apiospora genomes using comparative genomics revels a genus with tremendous synthesis potential of carbohydrate active enzymes and secondary metabolites.</title>
        <authorList>
            <person name="Sorensen T."/>
        </authorList>
    </citation>
    <scope>NUCLEOTIDE SEQUENCE [LARGE SCALE GENOMIC DNA]</scope>
    <source>
        <strain evidence="1 2">CBS 135458</strain>
    </source>
</reference>
<evidence type="ECO:0000313" key="1">
    <source>
        <dbReference type="EMBL" id="KAK8076626.1"/>
    </source>
</evidence>
<evidence type="ECO:0000313" key="2">
    <source>
        <dbReference type="Proteomes" id="UP001480595"/>
    </source>
</evidence>
<dbReference type="Proteomes" id="UP001480595">
    <property type="component" value="Unassembled WGS sequence"/>
</dbReference>
<accession>A0ABR1W211</accession>
<organism evidence="1 2">
    <name type="scientific">Apiospora phragmitis</name>
    <dbReference type="NCBI Taxonomy" id="2905665"/>
    <lineage>
        <taxon>Eukaryota</taxon>
        <taxon>Fungi</taxon>
        <taxon>Dikarya</taxon>
        <taxon>Ascomycota</taxon>
        <taxon>Pezizomycotina</taxon>
        <taxon>Sordariomycetes</taxon>
        <taxon>Xylariomycetidae</taxon>
        <taxon>Amphisphaeriales</taxon>
        <taxon>Apiosporaceae</taxon>
        <taxon>Apiospora</taxon>
    </lineage>
</organism>
<dbReference type="EMBL" id="JAQQWL010000004">
    <property type="protein sequence ID" value="KAK8076626.1"/>
    <property type="molecule type" value="Genomic_DNA"/>
</dbReference>
<dbReference type="GeneID" id="92088370"/>
<protein>
    <submittedName>
        <fullName evidence="1">Uncharacterized protein</fullName>
    </submittedName>
</protein>
<comment type="caution">
    <text evidence="1">The sequence shown here is derived from an EMBL/GenBank/DDBJ whole genome shotgun (WGS) entry which is preliminary data.</text>
</comment>